<dbReference type="PANTHER" id="PTHR42988:SF2">
    <property type="entry name" value="CYCLIC NUCLEOTIDE PHOSPHODIESTERASE CBUA0032-RELATED"/>
    <property type="match status" value="1"/>
</dbReference>
<dbReference type="EMBL" id="AMWG01000135">
    <property type="protein sequence ID" value="ELP31009.1"/>
    <property type="molecule type" value="Genomic_DNA"/>
</dbReference>
<gene>
    <name evidence="7" type="ORF">RBSWK_05008</name>
</gene>
<evidence type="ECO:0000259" key="6">
    <source>
        <dbReference type="Pfam" id="PF00149"/>
    </source>
</evidence>
<dbReference type="Proteomes" id="UP000010959">
    <property type="component" value="Unassembled WGS sequence"/>
</dbReference>
<feature type="compositionally biased region" description="Polar residues" evidence="5">
    <location>
        <begin position="277"/>
        <end position="286"/>
    </location>
</feature>
<keyword evidence="3" id="KW-0408">Iron</keyword>
<dbReference type="Pfam" id="PF00149">
    <property type="entry name" value="Metallophos"/>
    <property type="match status" value="1"/>
</dbReference>
<dbReference type="InterPro" id="IPR004843">
    <property type="entry name" value="Calcineurin-like_PHP"/>
</dbReference>
<evidence type="ECO:0000256" key="4">
    <source>
        <dbReference type="ARBA" id="ARBA00025742"/>
    </source>
</evidence>
<dbReference type="GO" id="GO:0046872">
    <property type="term" value="F:metal ion binding"/>
    <property type="evidence" value="ECO:0007669"/>
    <property type="project" value="UniProtKB-KW"/>
</dbReference>
<dbReference type="SUPFAM" id="SSF56300">
    <property type="entry name" value="Metallo-dependent phosphatases"/>
    <property type="match status" value="1"/>
</dbReference>
<evidence type="ECO:0000256" key="2">
    <source>
        <dbReference type="ARBA" id="ARBA00022801"/>
    </source>
</evidence>
<dbReference type="InterPro" id="IPR050884">
    <property type="entry name" value="CNP_phosphodiesterase-III"/>
</dbReference>
<proteinExistence type="inferred from homology"/>
<protein>
    <submittedName>
        <fullName evidence="7">Metallophosphoesterase</fullName>
    </submittedName>
</protein>
<comment type="caution">
    <text evidence="7">The sequence shown here is derived from an EMBL/GenBank/DDBJ whole genome shotgun (WGS) entry which is preliminary data.</text>
</comment>
<dbReference type="RefSeq" id="WP_007339663.1">
    <property type="nucleotide sequence ID" value="NZ_AMWG01000135.1"/>
</dbReference>
<dbReference type="InterPro" id="IPR029052">
    <property type="entry name" value="Metallo-depent_PP-like"/>
</dbReference>
<reference evidence="7 8" key="1">
    <citation type="journal article" date="2013" name="Mar. Genomics">
        <title>Expression of sulfatases in Rhodopirellula baltica and the diversity of sulfatases in the genus Rhodopirellula.</title>
        <authorList>
            <person name="Wegner C.E."/>
            <person name="Richter-Heitmann T."/>
            <person name="Klindworth A."/>
            <person name="Klockow C."/>
            <person name="Richter M."/>
            <person name="Achstetter T."/>
            <person name="Glockner F.O."/>
            <person name="Harder J."/>
        </authorList>
    </citation>
    <scope>NUCLEOTIDE SEQUENCE [LARGE SCALE GENOMIC DNA]</scope>
    <source>
        <strain evidence="7 8">SWK14</strain>
    </source>
</reference>
<dbReference type="Gene3D" id="3.60.21.10">
    <property type="match status" value="1"/>
</dbReference>
<dbReference type="PANTHER" id="PTHR42988">
    <property type="entry name" value="PHOSPHOHYDROLASE"/>
    <property type="match status" value="1"/>
</dbReference>
<keyword evidence="2" id="KW-0378">Hydrolase</keyword>
<keyword evidence="1" id="KW-0479">Metal-binding</keyword>
<evidence type="ECO:0000256" key="5">
    <source>
        <dbReference type="SAM" id="MobiDB-lite"/>
    </source>
</evidence>
<sequence length="304" mass="33848">MKILHISDVHFGPPYLPNVGEALLRTAPSIDPDVVVVSGDLTQRAKPEQFQQAAEFIKQLPDVPRIVIPGNHDVPLYRIVERLTDPHRYYRQYISNELNTVLQTPDALFVGLDSTAPRSAISNGRIHPSQLDFCRDAFGSVPDGLAKIVVAHHHFAPAPDYLHDQTMPKAKRAINLFVKLGVELILGGHLHRAFIGNTLDFYPGAGRAHGIVIVQCGTTTSRRGRGREKEKNSFNEIDVTEQTIIVTHHIFDDQTGQFAPLSRHEFARGGRRLETASLRSSHNPRATKSVEPNPLPQTLRSTRV</sequence>
<evidence type="ECO:0000256" key="1">
    <source>
        <dbReference type="ARBA" id="ARBA00022723"/>
    </source>
</evidence>
<dbReference type="PATRIC" id="fig|993516.3.peg.5347"/>
<accession>L7CA13</accession>
<dbReference type="AlphaFoldDB" id="L7CA13"/>
<name>L7CA13_RHOBT</name>
<organism evidence="7 8">
    <name type="scientific">Rhodopirellula baltica SWK14</name>
    <dbReference type="NCBI Taxonomy" id="993516"/>
    <lineage>
        <taxon>Bacteria</taxon>
        <taxon>Pseudomonadati</taxon>
        <taxon>Planctomycetota</taxon>
        <taxon>Planctomycetia</taxon>
        <taxon>Pirellulales</taxon>
        <taxon>Pirellulaceae</taxon>
        <taxon>Rhodopirellula</taxon>
    </lineage>
</organism>
<evidence type="ECO:0000313" key="8">
    <source>
        <dbReference type="Proteomes" id="UP000010959"/>
    </source>
</evidence>
<evidence type="ECO:0000256" key="3">
    <source>
        <dbReference type="ARBA" id="ARBA00023004"/>
    </source>
</evidence>
<feature type="domain" description="Calcineurin-like phosphoesterase" evidence="6">
    <location>
        <begin position="1"/>
        <end position="192"/>
    </location>
</feature>
<evidence type="ECO:0000313" key="7">
    <source>
        <dbReference type="EMBL" id="ELP31009.1"/>
    </source>
</evidence>
<dbReference type="CDD" id="cd07400">
    <property type="entry name" value="MPP_1"/>
    <property type="match status" value="1"/>
</dbReference>
<comment type="similarity">
    <text evidence="4">Belongs to the cyclic nucleotide phosphodiesterase class-III family.</text>
</comment>
<dbReference type="GO" id="GO:0016787">
    <property type="term" value="F:hydrolase activity"/>
    <property type="evidence" value="ECO:0007669"/>
    <property type="project" value="UniProtKB-KW"/>
</dbReference>
<feature type="region of interest" description="Disordered" evidence="5">
    <location>
        <begin position="275"/>
        <end position="304"/>
    </location>
</feature>